<keyword evidence="7" id="KW-0862">Zinc</keyword>
<evidence type="ECO:0000256" key="1">
    <source>
        <dbReference type="ARBA" id="ARBA00001947"/>
    </source>
</evidence>
<dbReference type="Gene3D" id="1.10.1380.10">
    <property type="entry name" value="Neutral endopeptidase , domain2"/>
    <property type="match status" value="1"/>
</dbReference>
<dbReference type="PANTHER" id="PTHR11733">
    <property type="entry name" value="ZINC METALLOPROTEASE FAMILY M13 NEPRILYSIN-RELATED"/>
    <property type="match status" value="1"/>
</dbReference>
<evidence type="ECO:0000256" key="9">
    <source>
        <dbReference type="SAM" id="MobiDB-lite"/>
    </source>
</evidence>
<dbReference type="OrthoDB" id="6475849at2759"/>
<organism evidence="13 14">
    <name type="scientific">Folsomia candida</name>
    <name type="common">Springtail</name>
    <dbReference type="NCBI Taxonomy" id="158441"/>
    <lineage>
        <taxon>Eukaryota</taxon>
        <taxon>Metazoa</taxon>
        <taxon>Ecdysozoa</taxon>
        <taxon>Arthropoda</taxon>
        <taxon>Hexapoda</taxon>
        <taxon>Collembola</taxon>
        <taxon>Entomobryomorpha</taxon>
        <taxon>Isotomoidea</taxon>
        <taxon>Isotomidae</taxon>
        <taxon>Proisotominae</taxon>
        <taxon>Folsomia</taxon>
    </lineage>
</organism>
<evidence type="ECO:0000256" key="4">
    <source>
        <dbReference type="ARBA" id="ARBA00022670"/>
    </source>
</evidence>
<name>A0A226EKZ6_FOLCA</name>
<reference evidence="13 14" key="1">
    <citation type="submission" date="2015-12" db="EMBL/GenBank/DDBJ databases">
        <title>The genome of Folsomia candida.</title>
        <authorList>
            <person name="Faddeeva A."/>
            <person name="Derks M.F."/>
            <person name="Anvar Y."/>
            <person name="Smit S."/>
            <person name="Van Straalen N."/>
            <person name="Roelofs D."/>
        </authorList>
    </citation>
    <scope>NUCLEOTIDE SEQUENCE [LARGE SCALE GENOMIC DNA]</scope>
    <source>
        <strain evidence="13 14">VU population</strain>
        <tissue evidence="13">Whole body</tissue>
    </source>
</reference>
<keyword evidence="10" id="KW-1133">Transmembrane helix</keyword>
<dbReference type="Proteomes" id="UP000198287">
    <property type="component" value="Unassembled WGS sequence"/>
</dbReference>
<comment type="subcellular location">
    <subcellularLocation>
        <location evidence="2">Cell membrane</location>
        <topology evidence="2">Single-pass type II membrane protein</topology>
    </subcellularLocation>
</comment>
<evidence type="ECO:0000256" key="6">
    <source>
        <dbReference type="ARBA" id="ARBA00022801"/>
    </source>
</evidence>
<protein>
    <submittedName>
        <fullName evidence="13">Neprilysin-11</fullName>
    </submittedName>
</protein>
<proteinExistence type="inferred from homology"/>
<dbReference type="Pfam" id="PF05649">
    <property type="entry name" value="Peptidase_M13_N"/>
    <property type="match status" value="1"/>
</dbReference>
<accession>A0A226EKZ6</accession>
<dbReference type="InterPro" id="IPR042089">
    <property type="entry name" value="Peptidase_M13_dom_2"/>
</dbReference>
<dbReference type="InterPro" id="IPR018497">
    <property type="entry name" value="Peptidase_M13_C"/>
</dbReference>
<evidence type="ECO:0000256" key="8">
    <source>
        <dbReference type="ARBA" id="ARBA00023049"/>
    </source>
</evidence>
<dbReference type="GO" id="GO:0005886">
    <property type="term" value="C:plasma membrane"/>
    <property type="evidence" value="ECO:0007669"/>
    <property type="project" value="UniProtKB-SubCell"/>
</dbReference>
<dbReference type="OMA" id="STMATHI"/>
<dbReference type="PROSITE" id="PS51885">
    <property type="entry name" value="NEPRILYSIN"/>
    <property type="match status" value="1"/>
</dbReference>
<keyword evidence="10" id="KW-0812">Transmembrane</keyword>
<feature type="domain" description="Peptidase M13 C-terminal" evidence="11">
    <location>
        <begin position="566"/>
        <end position="771"/>
    </location>
</feature>
<dbReference type="SUPFAM" id="SSF55486">
    <property type="entry name" value="Metalloproteases ('zincins'), catalytic domain"/>
    <property type="match status" value="1"/>
</dbReference>
<dbReference type="GO" id="GO:0016485">
    <property type="term" value="P:protein processing"/>
    <property type="evidence" value="ECO:0007669"/>
    <property type="project" value="TreeGrafter"/>
</dbReference>
<evidence type="ECO:0000256" key="10">
    <source>
        <dbReference type="SAM" id="Phobius"/>
    </source>
</evidence>
<feature type="domain" description="Peptidase M13 N-terminal" evidence="12">
    <location>
        <begin position="110"/>
        <end position="505"/>
    </location>
</feature>
<dbReference type="GO" id="GO:0004222">
    <property type="term" value="F:metalloendopeptidase activity"/>
    <property type="evidence" value="ECO:0007669"/>
    <property type="project" value="InterPro"/>
</dbReference>
<feature type="compositionally biased region" description="Polar residues" evidence="9">
    <location>
        <begin position="1"/>
        <end position="19"/>
    </location>
</feature>
<evidence type="ECO:0000313" key="13">
    <source>
        <dbReference type="EMBL" id="OXA57411.1"/>
    </source>
</evidence>
<comment type="caution">
    <text evidence="13">The sequence shown here is derived from an EMBL/GenBank/DDBJ whole genome shotgun (WGS) entry which is preliminary data.</text>
</comment>
<feature type="transmembrane region" description="Helical" evidence="10">
    <location>
        <begin position="35"/>
        <end position="54"/>
    </location>
</feature>
<dbReference type="InterPro" id="IPR024079">
    <property type="entry name" value="MetalloPept_cat_dom_sf"/>
</dbReference>
<keyword evidence="6" id="KW-0378">Hydrolase</keyword>
<dbReference type="AlphaFoldDB" id="A0A226EKZ6"/>
<dbReference type="InterPro" id="IPR008753">
    <property type="entry name" value="Peptidase_M13_N"/>
</dbReference>
<dbReference type="PANTHER" id="PTHR11733:SF224">
    <property type="entry name" value="NEPRILYSIN-2"/>
    <property type="match status" value="1"/>
</dbReference>
<evidence type="ECO:0000259" key="12">
    <source>
        <dbReference type="Pfam" id="PF05649"/>
    </source>
</evidence>
<dbReference type="EMBL" id="LNIX01000003">
    <property type="protein sequence ID" value="OXA57411.1"/>
    <property type="molecule type" value="Genomic_DNA"/>
</dbReference>
<dbReference type="Gene3D" id="3.40.390.10">
    <property type="entry name" value="Collagenase (Catalytic Domain)"/>
    <property type="match status" value="1"/>
</dbReference>
<evidence type="ECO:0000256" key="2">
    <source>
        <dbReference type="ARBA" id="ARBA00004401"/>
    </source>
</evidence>
<comment type="similarity">
    <text evidence="3">Belongs to the peptidase M13 family.</text>
</comment>
<keyword evidence="5" id="KW-0479">Metal-binding</keyword>
<comment type="cofactor">
    <cofactor evidence="1">
        <name>Zn(2+)</name>
        <dbReference type="ChEBI" id="CHEBI:29105"/>
    </cofactor>
</comment>
<evidence type="ECO:0000313" key="14">
    <source>
        <dbReference type="Proteomes" id="UP000198287"/>
    </source>
</evidence>
<evidence type="ECO:0000259" key="11">
    <source>
        <dbReference type="Pfam" id="PF01431"/>
    </source>
</evidence>
<dbReference type="PRINTS" id="PR00786">
    <property type="entry name" value="NEPRILYSIN"/>
</dbReference>
<keyword evidence="14" id="KW-1185">Reference proteome</keyword>
<dbReference type="Pfam" id="PF01431">
    <property type="entry name" value="Peptidase_M13"/>
    <property type="match status" value="1"/>
</dbReference>
<sequence length="772" mass="88141">MQPTSNSNGVALNQPSKSFRNPPWWNRRTRLERGLLVSACVFFVTCAALVVALASTNSALRVGPNSESMPSPEALVDDGAEDTEPGICNTKGCVRTAAAIIQNMDEEVDPCDNFYEFACGGFVKNTIIPDDKTQMTTFGILNDKLDEQVRILVEEPVKPDEPKPFQLVKNLYQSCMNKSLIESLGVKPMNEILKKLGGWPLLEPNWDPTTFTWIESVYRFRKLGYSNDYFIDFSVTTDVKNSTYRIIDIDQPALGLSREYLTKGLNESEVKAYHKYQVELAVLLGADRTTAVKDMRDALEFETQLANFSLPREERRNVTKLYNPMTISELQEKFPSIPWLEYINRLLPEKVQIASDETIIVTVPEYITKFQQLISQTDKRVQANYVMWRAAASSVSYMSESVRKLQLDYTNTLTGKGEREPRWRECTSVATARSKSGRISLANAVGALYVRRYFKDEARASAMEMVTDIRKSFLDILKEIEWMDSLTRGRAIEKANSMETHIGYPKELMEDSKLIELYDGLEMSNNDYLGNVLNLTTFGTDYAYRKLRERVNKTDWISHGRPAVINAFYAPLENSIQFPAGILQGVFFDSERPRYMNYGAIGWIIGHEISHGFDDQGRQFDADGNLYDWWEPTTKNAYLRRTQCIIYQYGNMTAKEVNLKLNGINTQGENIADIGGIKEAYRAYQSWVQRNGQEQKLPGLKYSSNQLFWISAANVWCNKYRPESLKLRILTGVHSPGEFRVRGPFSNMEPFSKDFNCPNTKPMNPKEKCSVW</sequence>
<evidence type="ECO:0000256" key="3">
    <source>
        <dbReference type="ARBA" id="ARBA00007357"/>
    </source>
</evidence>
<keyword evidence="10" id="KW-0472">Membrane</keyword>
<feature type="region of interest" description="Disordered" evidence="9">
    <location>
        <begin position="1"/>
        <end position="24"/>
    </location>
</feature>
<dbReference type="CDD" id="cd08662">
    <property type="entry name" value="M13"/>
    <property type="match status" value="1"/>
</dbReference>
<keyword evidence="4" id="KW-0645">Protease</keyword>
<gene>
    <name evidence="13" type="ORF">Fcan01_07985</name>
</gene>
<keyword evidence="8" id="KW-0482">Metalloprotease</keyword>
<dbReference type="InterPro" id="IPR000718">
    <property type="entry name" value="Peptidase_M13"/>
</dbReference>
<evidence type="ECO:0000256" key="7">
    <source>
        <dbReference type="ARBA" id="ARBA00022833"/>
    </source>
</evidence>
<dbReference type="GO" id="GO:0046872">
    <property type="term" value="F:metal ion binding"/>
    <property type="evidence" value="ECO:0007669"/>
    <property type="project" value="UniProtKB-KW"/>
</dbReference>
<evidence type="ECO:0000256" key="5">
    <source>
        <dbReference type="ARBA" id="ARBA00022723"/>
    </source>
</evidence>
<feature type="region of interest" description="Disordered" evidence="9">
    <location>
        <begin position="61"/>
        <end position="81"/>
    </location>
</feature>